<keyword evidence="1" id="KW-0812">Transmembrane</keyword>
<name>A0A399EJB1_9DEIN</name>
<dbReference type="RefSeq" id="WP_147372787.1">
    <property type="nucleotide sequence ID" value="NZ_QXDL01000121.1"/>
</dbReference>
<sequence>MVGLLLAALFLATSSGNGTTAALGLVVVLSCAVLFLVAPLSTLYLARPEGLWVRWLLGWRAWPRAAIRRVGVREFRLMWRVMGLGVPGAAQGWFNERELGRVEAYADQGSGLGVVLELADGHCVILTPADLEGFLDYLRRQGYPVA</sequence>
<dbReference type="AlphaFoldDB" id="A0A399EJB1"/>
<organism evidence="3 4">
    <name type="scientific">Calidithermus terrae</name>
    <dbReference type="NCBI Taxonomy" id="1408545"/>
    <lineage>
        <taxon>Bacteria</taxon>
        <taxon>Thermotogati</taxon>
        <taxon>Deinococcota</taxon>
        <taxon>Deinococci</taxon>
        <taxon>Thermales</taxon>
        <taxon>Thermaceae</taxon>
        <taxon>Calidithermus</taxon>
    </lineage>
</organism>
<dbReference type="OrthoDB" id="68595at2"/>
<evidence type="ECO:0000313" key="4">
    <source>
        <dbReference type="Proteomes" id="UP000265715"/>
    </source>
</evidence>
<evidence type="ECO:0000313" key="3">
    <source>
        <dbReference type="EMBL" id="RIH82432.1"/>
    </source>
</evidence>
<accession>A0A399EJB1</accession>
<evidence type="ECO:0000259" key="2">
    <source>
        <dbReference type="Pfam" id="PF10882"/>
    </source>
</evidence>
<proteinExistence type="predicted"/>
<keyword evidence="1" id="KW-0472">Membrane</keyword>
<dbReference type="InterPro" id="IPR027783">
    <property type="entry name" value="Bacterial_PH-related"/>
</dbReference>
<gene>
    <name evidence="3" type="ORF">Mterra_02664</name>
</gene>
<evidence type="ECO:0000256" key="1">
    <source>
        <dbReference type="SAM" id="Phobius"/>
    </source>
</evidence>
<dbReference type="Proteomes" id="UP000265715">
    <property type="component" value="Unassembled WGS sequence"/>
</dbReference>
<keyword evidence="1" id="KW-1133">Transmembrane helix</keyword>
<comment type="caution">
    <text evidence="3">The sequence shown here is derived from an EMBL/GenBank/DDBJ whole genome shotgun (WGS) entry which is preliminary data.</text>
</comment>
<dbReference type="Pfam" id="PF10882">
    <property type="entry name" value="bPH_5"/>
    <property type="match status" value="1"/>
</dbReference>
<protein>
    <submittedName>
        <fullName evidence="3">Bacterial PH domain protein</fullName>
    </submittedName>
</protein>
<dbReference type="EMBL" id="QXDL01000121">
    <property type="protein sequence ID" value="RIH82432.1"/>
    <property type="molecule type" value="Genomic_DNA"/>
</dbReference>
<feature type="domain" description="Bacterial Pleckstrin homology" evidence="2">
    <location>
        <begin position="44"/>
        <end position="140"/>
    </location>
</feature>
<feature type="transmembrane region" description="Helical" evidence="1">
    <location>
        <begin position="26"/>
        <end position="46"/>
    </location>
</feature>
<keyword evidence="4" id="KW-1185">Reference proteome</keyword>
<reference evidence="3 4" key="1">
    <citation type="submission" date="2018-08" db="EMBL/GenBank/DDBJ databases">
        <title>Meiothermus terrae DSM 26712 genome sequencing project.</title>
        <authorList>
            <person name="Da Costa M.S."/>
            <person name="Albuquerque L."/>
            <person name="Raposo P."/>
            <person name="Froufe H.J.C."/>
            <person name="Barroso C.S."/>
            <person name="Egas C."/>
        </authorList>
    </citation>
    <scope>NUCLEOTIDE SEQUENCE [LARGE SCALE GENOMIC DNA]</scope>
    <source>
        <strain evidence="3 4">DSM 26712</strain>
    </source>
</reference>